<feature type="domain" description="RsdA/BaiN/AoA(So)-like Rossmann fold-like" evidence="1">
    <location>
        <begin position="3"/>
        <end position="58"/>
    </location>
</feature>
<evidence type="ECO:0000259" key="1">
    <source>
        <dbReference type="Pfam" id="PF03486"/>
    </source>
</evidence>
<dbReference type="AlphaFoldDB" id="A0A1S8DGW6"/>
<dbReference type="InterPro" id="IPR057661">
    <property type="entry name" value="RsdA/BaiN/AoA(So)_Rossmann"/>
</dbReference>
<dbReference type="Gene3D" id="3.50.50.60">
    <property type="entry name" value="FAD/NAD(P)-binding domain"/>
    <property type="match status" value="1"/>
</dbReference>
<sequence>RTAEVTLGGVSTDDVSSKTMEAKACPGLFFIGEVLDVSGHLGGFNFQWAWSSGYTAGQFA</sequence>
<dbReference type="RefSeq" id="WP_211276256.1">
    <property type="nucleotide sequence ID" value="NZ_MUBC01000010.1"/>
</dbReference>
<proteinExistence type="predicted"/>
<feature type="non-terminal residue" evidence="2">
    <location>
        <position position="1"/>
    </location>
</feature>
<comment type="caution">
    <text evidence="2">The sequence shown here is derived from an EMBL/GenBank/DDBJ whole genome shotgun (WGS) entry which is preliminary data.</text>
</comment>
<dbReference type="Pfam" id="PF03486">
    <property type="entry name" value="HI0933_like"/>
    <property type="match status" value="1"/>
</dbReference>
<evidence type="ECO:0000313" key="3">
    <source>
        <dbReference type="Proteomes" id="UP000242847"/>
    </source>
</evidence>
<dbReference type="Proteomes" id="UP000242847">
    <property type="component" value="Unassembled WGS sequence"/>
</dbReference>
<dbReference type="InterPro" id="IPR036188">
    <property type="entry name" value="FAD/NAD-bd_sf"/>
</dbReference>
<name>A0A1S8DGW6_9GAMM</name>
<gene>
    <name evidence="2" type="ORF">BXT89_05955</name>
</gene>
<keyword evidence="3" id="KW-1185">Reference proteome</keyword>
<evidence type="ECO:0000313" key="2">
    <source>
        <dbReference type="EMBL" id="ONM44675.1"/>
    </source>
</evidence>
<dbReference type="PANTHER" id="PTHR42887">
    <property type="entry name" value="OS12G0638800 PROTEIN"/>
    <property type="match status" value="1"/>
</dbReference>
<dbReference type="SUPFAM" id="SSF51905">
    <property type="entry name" value="FAD/NAD(P)-binding domain"/>
    <property type="match status" value="1"/>
</dbReference>
<reference evidence="2 3" key="1">
    <citation type="submission" date="2017-01" db="EMBL/GenBank/DDBJ databases">
        <title>Draft genome sequence of Pseudomonas pachastrellae type strain CCUG 46540T from a deep sea.</title>
        <authorList>
            <person name="Gomila M."/>
            <person name="Mulet M."/>
            <person name="Lalucat J."/>
            <person name="Garcia-Valdes E."/>
        </authorList>
    </citation>
    <scope>NUCLEOTIDE SEQUENCE [LARGE SCALE GENOMIC DNA]</scope>
    <source>
        <strain evidence="2 3">CCUG 46540</strain>
    </source>
</reference>
<dbReference type="EMBL" id="MUBC01000010">
    <property type="protein sequence ID" value="ONM44675.1"/>
    <property type="molecule type" value="Genomic_DNA"/>
</dbReference>
<dbReference type="InterPro" id="IPR004792">
    <property type="entry name" value="BaiN-like"/>
</dbReference>
<accession>A0A1S8DGW6</accession>
<organism evidence="2 3">
    <name type="scientific">Halopseudomonas pachastrellae</name>
    <dbReference type="NCBI Taxonomy" id="254161"/>
    <lineage>
        <taxon>Bacteria</taxon>
        <taxon>Pseudomonadati</taxon>
        <taxon>Pseudomonadota</taxon>
        <taxon>Gammaproteobacteria</taxon>
        <taxon>Pseudomonadales</taxon>
        <taxon>Pseudomonadaceae</taxon>
        <taxon>Halopseudomonas</taxon>
    </lineage>
</organism>
<dbReference type="PANTHER" id="PTHR42887:SF2">
    <property type="entry name" value="OS12G0638800 PROTEIN"/>
    <property type="match status" value="1"/>
</dbReference>
<protein>
    <recommendedName>
        <fullName evidence="1">RsdA/BaiN/AoA(So)-like Rossmann fold-like domain-containing protein</fullName>
    </recommendedName>
</protein>